<protein>
    <submittedName>
        <fullName evidence="2">Uncharacterized protein</fullName>
    </submittedName>
</protein>
<dbReference type="EMBL" id="BSEN01000015">
    <property type="protein sequence ID" value="GLJ77423.1"/>
    <property type="molecule type" value="Genomic_DNA"/>
</dbReference>
<dbReference type="Proteomes" id="UP001142372">
    <property type="component" value="Unassembled WGS sequence"/>
</dbReference>
<dbReference type="RefSeq" id="WP_271178067.1">
    <property type="nucleotide sequence ID" value="NZ_BAAAJO010000003.1"/>
</dbReference>
<feature type="region of interest" description="Disordered" evidence="1">
    <location>
        <begin position="18"/>
        <end position="37"/>
    </location>
</feature>
<evidence type="ECO:0000256" key="1">
    <source>
        <dbReference type="SAM" id="MobiDB-lite"/>
    </source>
</evidence>
<name>A0A9W6HCU6_9MICO</name>
<keyword evidence="3" id="KW-1185">Reference proteome</keyword>
<organism evidence="2 3">
    <name type="scientific">Leifsonia poae</name>
    <dbReference type="NCBI Taxonomy" id="110933"/>
    <lineage>
        <taxon>Bacteria</taxon>
        <taxon>Bacillati</taxon>
        <taxon>Actinomycetota</taxon>
        <taxon>Actinomycetes</taxon>
        <taxon>Micrococcales</taxon>
        <taxon>Microbacteriaceae</taxon>
        <taxon>Leifsonia</taxon>
    </lineage>
</organism>
<sequence length="90" mass="9728">MHPLTLWLTSIAELGERERDRAMERRQRESRGDELTPLARDGRWAAAMHRWAERSGVAEAAAPAATAQAPLAPISAAPISTVPTARLGCA</sequence>
<reference evidence="2" key="2">
    <citation type="submission" date="2023-01" db="EMBL/GenBank/DDBJ databases">
        <authorList>
            <person name="Sun Q."/>
            <person name="Evtushenko L."/>
        </authorList>
    </citation>
    <scope>NUCLEOTIDE SEQUENCE</scope>
    <source>
        <strain evidence="2">VKM Ac-1401</strain>
    </source>
</reference>
<reference evidence="2" key="1">
    <citation type="journal article" date="2014" name="Int. J. Syst. Evol. Microbiol.">
        <title>Complete genome sequence of Corynebacterium casei LMG S-19264T (=DSM 44701T), isolated from a smear-ripened cheese.</title>
        <authorList>
            <consortium name="US DOE Joint Genome Institute (JGI-PGF)"/>
            <person name="Walter F."/>
            <person name="Albersmeier A."/>
            <person name="Kalinowski J."/>
            <person name="Ruckert C."/>
        </authorList>
    </citation>
    <scope>NUCLEOTIDE SEQUENCE</scope>
    <source>
        <strain evidence="2">VKM Ac-1401</strain>
    </source>
</reference>
<accession>A0A9W6HCU6</accession>
<dbReference type="AlphaFoldDB" id="A0A9W6HCU6"/>
<gene>
    <name evidence="2" type="ORF">GCM10017584_29970</name>
</gene>
<evidence type="ECO:0000313" key="2">
    <source>
        <dbReference type="EMBL" id="GLJ77423.1"/>
    </source>
</evidence>
<comment type="caution">
    <text evidence="2">The sequence shown here is derived from an EMBL/GenBank/DDBJ whole genome shotgun (WGS) entry which is preliminary data.</text>
</comment>
<proteinExistence type="predicted"/>
<evidence type="ECO:0000313" key="3">
    <source>
        <dbReference type="Proteomes" id="UP001142372"/>
    </source>
</evidence>
<feature type="compositionally biased region" description="Basic and acidic residues" evidence="1">
    <location>
        <begin position="18"/>
        <end position="34"/>
    </location>
</feature>